<dbReference type="AlphaFoldDB" id="A0A7W7CG08"/>
<evidence type="ECO:0000313" key="2">
    <source>
        <dbReference type="EMBL" id="MBB4679098.1"/>
    </source>
</evidence>
<evidence type="ECO:0000256" key="1">
    <source>
        <dbReference type="SAM" id="MobiDB-lite"/>
    </source>
</evidence>
<protein>
    <submittedName>
        <fullName evidence="2">Uncharacterized protein</fullName>
    </submittedName>
</protein>
<dbReference type="EMBL" id="JACHMH010000001">
    <property type="protein sequence ID" value="MBB4679098.1"/>
    <property type="molecule type" value="Genomic_DNA"/>
</dbReference>
<dbReference type="Proteomes" id="UP000533598">
    <property type="component" value="Unassembled WGS sequence"/>
</dbReference>
<feature type="region of interest" description="Disordered" evidence="1">
    <location>
        <begin position="124"/>
        <end position="221"/>
    </location>
</feature>
<comment type="caution">
    <text evidence="2">The sequence shown here is derived from an EMBL/GenBank/DDBJ whole genome shotgun (WGS) entry which is preliminary data.</text>
</comment>
<reference evidence="2 3" key="1">
    <citation type="submission" date="2020-08" db="EMBL/GenBank/DDBJ databases">
        <title>Sequencing the genomes of 1000 actinobacteria strains.</title>
        <authorList>
            <person name="Klenk H.-P."/>
        </authorList>
    </citation>
    <scope>NUCLEOTIDE SEQUENCE [LARGE SCALE GENOMIC DNA]</scope>
    <source>
        <strain evidence="2 3">DSM 44230</strain>
    </source>
</reference>
<evidence type="ECO:0000313" key="3">
    <source>
        <dbReference type="Proteomes" id="UP000533598"/>
    </source>
</evidence>
<keyword evidence="3" id="KW-1185">Reference proteome</keyword>
<organism evidence="2 3">
    <name type="scientific">Crossiella cryophila</name>
    <dbReference type="NCBI Taxonomy" id="43355"/>
    <lineage>
        <taxon>Bacteria</taxon>
        <taxon>Bacillati</taxon>
        <taxon>Actinomycetota</taxon>
        <taxon>Actinomycetes</taxon>
        <taxon>Pseudonocardiales</taxon>
        <taxon>Pseudonocardiaceae</taxon>
        <taxon>Crossiella</taxon>
    </lineage>
</organism>
<sequence>MPAQPDPDHHPLPAPVSAASKWLTVPIRRRVLFIAHNLTTATRLLDILPIFESDFRVQITFTWPETDPFRHGLPEFLENHGFLTMPWAEACAAPFDLAVTASHHAGIDQVSAPLVILSHGIGYTKKSPESRIPNPESRIPNPESRPPRQQPQSRPRPKSRTRPNLHQPRPSPAKRTPLTHSTPAPLPHRRTSSASPTSGSCATAPPSPKPSSSPTPNKSPA</sequence>
<dbReference type="RefSeq" id="WP_185004887.1">
    <property type="nucleotide sequence ID" value="NZ_JACHMH010000001.1"/>
</dbReference>
<feature type="compositionally biased region" description="Polar residues" evidence="1">
    <location>
        <begin position="192"/>
        <end position="201"/>
    </location>
</feature>
<gene>
    <name evidence="2" type="ORF">HNR67_005216</name>
</gene>
<accession>A0A7W7CG08</accession>
<feature type="compositionally biased region" description="Pro residues" evidence="1">
    <location>
        <begin position="205"/>
        <end position="221"/>
    </location>
</feature>
<proteinExistence type="predicted"/>
<name>A0A7W7CG08_9PSEU</name>